<dbReference type="GO" id="GO:0006574">
    <property type="term" value="P:L-valine catabolic process"/>
    <property type="evidence" value="ECO:0007669"/>
    <property type="project" value="UniProtKB-UniPathway"/>
</dbReference>
<evidence type="ECO:0000256" key="3">
    <source>
        <dbReference type="ARBA" id="ARBA00023002"/>
    </source>
</evidence>
<feature type="domain" description="3-hydroxyisobutyrate dehydrogenase-like NAD-binding" evidence="8">
    <location>
        <begin position="163"/>
        <end position="289"/>
    </location>
</feature>
<dbReference type="PROSITE" id="PS00895">
    <property type="entry name" value="3_HYDROXYISOBUT_DH"/>
    <property type="match status" value="1"/>
</dbReference>
<gene>
    <name evidence="9" type="primary">mmsB</name>
    <name evidence="9" type="ORF">D3M59_08410</name>
</gene>
<dbReference type="PANTHER" id="PTHR22981">
    <property type="entry name" value="3-HYDROXYISOBUTYRATE DEHYDROGENASE-RELATED"/>
    <property type="match status" value="1"/>
</dbReference>
<dbReference type="FunFam" id="1.10.1040.10:FF:000006">
    <property type="entry name" value="3-hydroxyisobutyrate dehydrogenase"/>
    <property type="match status" value="1"/>
</dbReference>
<protein>
    <recommendedName>
        <fullName evidence="6">3-hydroxyisobutyrate dehydrogenase</fullName>
        <shortName evidence="6">HIBADH</shortName>
        <ecNumber evidence="6">1.1.1.31</ecNumber>
    </recommendedName>
</protein>
<evidence type="ECO:0000313" key="9">
    <source>
        <dbReference type="EMBL" id="RIX29311.1"/>
    </source>
</evidence>
<comment type="caution">
    <text evidence="9">The sequence shown here is derived from an EMBL/GenBank/DDBJ whole genome shotgun (WGS) entry which is preliminary data.</text>
</comment>
<evidence type="ECO:0000256" key="1">
    <source>
        <dbReference type="ARBA" id="ARBA00009080"/>
    </source>
</evidence>
<dbReference type="GO" id="GO:0008442">
    <property type="term" value="F:3-hydroxyisobutyrate dehydrogenase activity"/>
    <property type="evidence" value="ECO:0007669"/>
    <property type="project" value="UniProtKB-EC"/>
</dbReference>
<name>A0A418PZP6_9SPHN</name>
<evidence type="ECO:0000256" key="2">
    <source>
        <dbReference type="ARBA" id="ARBA00022456"/>
    </source>
</evidence>
<sequence length="299" mass="30674">MARVAFIGLGNMGGGMAANLVKAGHEVMAFDLSQDALARAAANGCTVAESAEQAVQGVDAVVTMLPAGKHVAEVFRTNVLLNAPKDAILMDCSTIDVATAKKVEDEAAFAGFTMVDAPVSGGIAAAEGGTLTFMVGGSDEAFTKASPYLEKMGKAVIHAGGPGAGQAAKIVNNMLLGVTMAGTCEAFVLAQKLGLDPQTFFDISSKASGQSWSMTSYCPVPGVGPETPADRNYEGGFAAALMLKDLKLAMEAAQAAGAYTPMGGEAEELYQRFVDRGGAGKDFSALIKMIDDSWEVPGE</sequence>
<dbReference type="GO" id="GO:0050661">
    <property type="term" value="F:NADP binding"/>
    <property type="evidence" value="ECO:0007669"/>
    <property type="project" value="InterPro"/>
</dbReference>
<evidence type="ECO:0000259" key="7">
    <source>
        <dbReference type="Pfam" id="PF03446"/>
    </source>
</evidence>
<comment type="catalytic activity">
    <reaction evidence="6">
        <text>3-hydroxy-2-methylpropanoate + NAD(+) = 2-methyl-3-oxopropanoate + NADH + H(+)</text>
        <dbReference type="Rhea" id="RHEA:17681"/>
        <dbReference type="ChEBI" id="CHEBI:11805"/>
        <dbReference type="ChEBI" id="CHEBI:15378"/>
        <dbReference type="ChEBI" id="CHEBI:57540"/>
        <dbReference type="ChEBI" id="CHEBI:57700"/>
        <dbReference type="ChEBI" id="CHEBI:57945"/>
        <dbReference type="EC" id="1.1.1.31"/>
    </reaction>
</comment>
<dbReference type="InterPro" id="IPR029154">
    <property type="entry name" value="HIBADH-like_NADP-bd"/>
</dbReference>
<feature type="active site" evidence="5">
    <location>
        <position position="169"/>
    </location>
</feature>
<evidence type="ECO:0000256" key="4">
    <source>
        <dbReference type="ARBA" id="ARBA00023027"/>
    </source>
</evidence>
<keyword evidence="4 6" id="KW-0520">NAD</keyword>
<feature type="domain" description="6-phosphogluconate dehydrogenase NADP-binding" evidence="7">
    <location>
        <begin position="3"/>
        <end position="160"/>
    </location>
</feature>
<dbReference type="SUPFAM" id="SSF48179">
    <property type="entry name" value="6-phosphogluconate dehydrogenase C-terminal domain-like"/>
    <property type="match status" value="1"/>
</dbReference>
<dbReference type="PANTHER" id="PTHR22981:SF7">
    <property type="entry name" value="3-HYDROXYISOBUTYRATE DEHYDROGENASE, MITOCHONDRIAL"/>
    <property type="match status" value="1"/>
</dbReference>
<dbReference type="InterPro" id="IPR008927">
    <property type="entry name" value="6-PGluconate_DH-like_C_sf"/>
</dbReference>
<dbReference type="Pfam" id="PF14833">
    <property type="entry name" value="NAD_binding_11"/>
    <property type="match status" value="1"/>
</dbReference>
<dbReference type="InterPro" id="IPR011548">
    <property type="entry name" value="HIBADH"/>
</dbReference>
<dbReference type="Gene3D" id="3.40.50.720">
    <property type="entry name" value="NAD(P)-binding Rossmann-like Domain"/>
    <property type="match status" value="1"/>
</dbReference>
<evidence type="ECO:0000313" key="10">
    <source>
        <dbReference type="Proteomes" id="UP000285023"/>
    </source>
</evidence>
<dbReference type="PIRSF" id="PIRSF000103">
    <property type="entry name" value="HIBADH"/>
    <property type="match status" value="1"/>
</dbReference>
<dbReference type="Pfam" id="PF03446">
    <property type="entry name" value="NAD_binding_2"/>
    <property type="match status" value="1"/>
</dbReference>
<dbReference type="Proteomes" id="UP000285023">
    <property type="component" value="Unassembled WGS sequence"/>
</dbReference>
<dbReference type="InterPro" id="IPR036291">
    <property type="entry name" value="NAD(P)-bd_dom_sf"/>
</dbReference>
<evidence type="ECO:0000256" key="5">
    <source>
        <dbReference type="PIRSR" id="PIRSR000103-1"/>
    </source>
</evidence>
<organism evidence="9 10">
    <name type="scientific">Sphingomonas edaphi</name>
    <dbReference type="NCBI Taxonomy" id="2315689"/>
    <lineage>
        <taxon>Bacteria</taxon>
        <taxon>Pseudomonadati</taxon>
        <taxon>Pseudomonadota</taxon>
        <taxon>Alphaproteobacteria</taxon>
        <taxon>Sphingomonadales</taxon>
        <taxon>Sphingomonadaceae</taxon>
        <taxon>Sphingomonas</taxon>
    </lineage>
</organism>
<evidence type="ECO:0000259" key="8">
    <source>
        <dbReference type="Pfam" id="PF14833"/>
    </source>
</evidence>
<dbReference type="InterPro" id="IPR015815">
    <property type="entry name" value="HIBADH-related"/>
</dbReference>
<dbReference type="InterPro" id="IPR006115">
    <property type="entry name" value="6PGDH_NADP-bd"/>
</dbReference>
<evidence type="ECO:0000256" key="6">
    <source>
        <dbReference type="RuleBase" id="RU910714"/>
    </source>
</evidence>
<dbReference type="InterPro" id="IPR002204">
    <property type="entry name" value="3-OH-isobutyrate_DH-rel_CS"/>
</dbReference>
<proteinExistence type="inferred from homology"/>
<dbReference type="UniPathway" id="UPA00362"/>
<dbReference type="NCBIfam" id="TIGR01692">
    <property type="entry name" value="HIBADH"/>
    <property type="match status" value="1"/>
</dbReference>
<comment type="pathway">
    <text evidence="6">Amino-acid degradation; L-valine degradation.</text>
</comment>
<comment type="similarity">
    <text evidence="1 6">Belongs to the HIBADH-related family.</text>
</comment>
<keyword evidence="10" id="KW-1185">Reference proteome</keyword>
<dbReference type="Gene3D" id="1.10.1040.10">
    <property type="entry name" value="N-(1-d-carboxylethyl)-l-norvaline Dehydrogenase, domain 2"/>
    <property type="match status" value="1"/>
</dbReference>
<dbReference type="EMBL" id="QXTF01000002">
    <property type="protein sequence ID" value="RIX29311.1"/>
    <property type="molecule type" value="Genomic_DNA"/>
</dbReference>
<dbReference type="InterPro" id="IPR013328">
    <property type="entry name" value="6PGD_dom2"/>
</dbReference>
<accession>A0A418PZP6</accession>
<dbReference type="RefSeq" id="WP_119533200.1">
    <property type="nucleotide sequence ID" value="NZ_QXTF01000002.1"/>
</dbReference>
<dbReference type="AlphaFoldDB" id="A0A418PZP6"/>
<dbReference type="OrthoDB" id="9812907at2"/>
<dbReference type="GO" id="GO:0051287">
    <property type="term" value="F:NAD binding"/>
    <property type="evidence" value="ECO:0007669"/>
    <property type="project" value="InterPro"/>
</dbReference>
<keyword evidence="2 6" id="KW-0101">Branched-chain amino acid catabolism</keyword>
<keyword evidence="3 6" id="KW-0560">Oxidoreductase</keyword>
<dbReference type="EC" id="1.1.1.31" evidence="6"/>
<dbReference type="SUPFAM" id="SSF51735">
    <property type="entry name" value="NAD(P)-binding Rossmann-fold domains"/>
    <property type="match status" value="1"/>
</dbReference>
<reference evidence="9 10" key="1">
    <citation type="submission" date="2018-09" db="EMBL/GenBank/DDBJ databases">
        <title>Sphingomonas sp. DAC4.</title>
        <authorList>
            <person name="Seo T."/>
        </authorList>
    </citation>
    <scope>NUCLEOTIDE SEQUENCE [LARGE SCALE GENOMIC DNA]</scope>
    <source>
        <strain evidence="9 10">DAC4</strain>
    </source>
</reference>